<evidence type="ECO:0000256" key="4">
    <source>
        <dbReference type="ARBA" id="ARBA00022692"/>
    </source>
</evidence>
<evidence type="ECO:0000313" key="12">
    <source>
        <dbReference type="Proteomes" id="UP000309450"/>
    </source>
</evidence>
<reference evidence="11 12" key="1">
    <citation type="submission" date="2019-04" db="EMBL/GenBank/DDBJ databases">
        <title>Draft genome sequence of Gemmobacter aestuarii sp. nov.</title>
        <authorList>
            <person name="Hameed A."/>
            <person name="Lin S.-Y."/>
            <person name="Shahina M."/>
            <person name="Lai W.-A."/>
            <person name="Young C.-C."/>
        </authorList>
    </citation>
    <scope>NUCLEOTIDE SEQUENCE [LARGE SCALE GENOMIC DNA]</scope>
    <source>
        <strain evidence="11 12">CC-PW-75</strain>
    </source>
</reference>
<dbReference type="InterPro" id="IPR029020">
    <property type="entry name" value="Ammonium/urea_transptr"/>
</dbReference>
<comment type="caution">
    <text evidence="11">The sequence shown here is derived from an EMBL/GenBank/DDBJ whole genome shotgun (WGS) entry which is preliminary data.</text>
</comment>
<feature type="signal peptide" evidence="9">
    <location>
        <begin position="1"/>
        <end position="23"/>
    </location>
</feature>
<dbReference type="Gene3D" id="1.10.3430.10">
    <property type="entry name" value="Ammonium transporter AmtB like domains"/>
    <property type="match status" value="1"/>
</dbReference>
<dbReference type="SUPFAM" id="SSF111352">
    <property type="entry name" value="Ammonium transporter"/>
    <property type="match status" value="1"/>
</dbReference>
<dbReference type="PANTHER" id="PTHR11730">
    <property type="entry name" value="AMMONIUM TRANSPORTER"/>
    <property type="match status" value="1"/>
</dbReference>
<dbReference type="EMBL" id="SSND01000001">
    <property type="protein sequence ID" value="THD85324.1"/>
    <property type="molecule type" value="Genomic_DNA"/>
</dbReference>
<feature type="transmembrane region" description="Helical" evidence="8">
    <location>
        <begin position="362"/>
        <end position="383"/>
    </location>
</feature>
<feature type="transmembrane region" description="Helical" evidence="8">
    <location>
        <begin position="245"/>
        <end position="262"/>
    </location>
</feature>
<evidence type="ECO:0000259" key="10">
    <source>
        <dbReference type="Pfam" id="PF00909"/>
    </source>
</evidence>
<gene>
    <name evidence="11" type="primary">amt</name>
    <name evidence="11" type="ORF">E7811_06385</name>
</gene>
<feature type="chain" id="PRO_5020598100" description="Ammonium transporter" evidence="9">
    <location>
        <begin position="24"/>
        <end position="447"/>
    </location>
</feature>
<feature type="transmembrane region" description="Helical" evidence="8">
    <location>
        <begin position="167"/>
        <end position="184"/>
    </location>
</feature>
<feature type="transmembrane region" description="Helical" evidence="8">
    <location>
        <begin position="312"/>
        <end position="329"/>
    </location>
</feature>
<evidence type="ECO:0000256" key="1">
    <source>
        <dbReference type="ARBA" id="ARBA00004141"/>
    </source>
</evidence>
<comment type="similarity">
    <text evidence="2 8">Belongs to the ammonia transporter channel (TC 1.A.11.2) family.</text>
</comment>
<dbReference type="InterPro" id="IPR018047">
    <property type="entry name" value="Ammonium_transpt_CS"/>
</dbReference>
<keyword evidence="4 8" id="KW-0812">Transmembrane</keyword>
<feature type="transmembrane region" description="Helical" evidence="8">
    <location>
        <begin position="335"/>
        <end position="355"/>
    </location>
</feature>
<accession>A0A4S3MT43</accession>
<proteinExistence type="inferred from homology"/>
<dbReference type="NCBIfam" id="TIGR00836">
    <property type="entry name" value="amt"/>
    <property type="match status" value="1"/>
</dbReference>
<name>A0A4S3MT43_9RHOB</name>
<dbReference type="PROSITE" id="PS01219">
    <property type="entry name" value="AMMONIUM_TRANSP"/>
    <property type="match status" value="1"/>
</dbReference>
<keyword evidence="5 8" id="KW-1133">Transmembrane helix</keyword>
<feature type="transmembrane region" description="Helical" evidence="8">
    <location>
        <begin position="389"/>
        <end position="414"/>
    </location>
</feature>
<evidence type="ECO:0000256" key="2">
    <source>
        <dbReference type="ARBA" id="ARBA00005887"/>
    </source>
</evidence>
<dbReference type="Proteomes" id="UP000309450">
    <property type="component" value="Unassembled WGS sequence"/>
</dbReference>
<comment type="subcellular location">
    <subcellularLocation>
        <location evidence="8">Cell membrane</location>
        <topology evidence="8">Multi-pass membrane protein</topology>
    </subcellularLocation>
    <subcellularLocation>
        <location evidence="1">Membrane</location>
        <topology evidence="1">Multi-pass membrane protein</topology>
    </subcellularLocation>
</comment>
<dbReference type="NCBIfam" id="TIGR03644">
    <property type="entry name" value="marine_trans_1"/>
    <property type="match status" value="1"/>
</dbReference>
<sequence>MKTLFKLAGLASASAFAALPAWAQEATAEAAEAVAEAAPAAAVDNAFIFNTLLFLIGGFLVFWMAAGFAMLEAGLVRSKNVTMQLTKNIALFSIASIMYWVVGYNLMYPGDGWSIAGYLGAFSPKSIGGDPDLATGYSAGSDFFFQLMFCATTASIVSGTLAERIKLWPFLIFTVVLTGFLYPIEASWQWGGGWLSEAGFSDFAGSTLVHAAGGFAALAGAIILGPRLGKFGKDGRVHPMPGSNLALATLGTFVLWLGWFGFNGASQLALGTEADANAVSIIFANTNMAAAAGAVAAMLLTQAIYKKVDLTMLLNGALAGLVSITAGPLDPTLFGALWIGAVGGVIVVIVVPLLDKMKIDDVVGAIPVHLVAGFWGTMAVPFYTEGTSFVMQFIGFASIGAFVFVASAVVWVILKATMGLRPTQEEEMLGLDKAELGLEAYPEFAKG</sequence>
<dbReference type="PANTHER" id="PTHR11730:SF62">
    <property type="entry name" value="AMMONIUM TRANSPORTER SLL1017-RELATED"/>
    <property type="match status" value="1"/>
</dbReference>
<organism evidence="11 12">
    <name type="scientific">Aliigemmobacter aestuarii</name>
    <dbReference type="NCBI Taxonomy" id="1445661"/>
    <lineage>
        <taxon>Bacteria</taxon>
        <taxon>Pseudomonadati</taxon>
        <taxon>Pseudomonadota</taxon>
        <taxon>Alphaproteobacteria</taxon>
        <taxon>Rhodobacterales</taxon>
        <taxon>Paracoccaceae</taxon>
        <taxon>Aliigemmobacter</taxon>
    </lineage>
</organism>
<evidence type="ECO:0000256" key="8">
    <source>
        <dbReference type="RuleBase" id="RU362002"/>
    </source>
</evidence>
<keyword evidence="9" id="KW-0732">Signal</keyword>
<dbReference type="GO" id="GO:0097272">
    <property type="term" value="P:ammonium homeostasis"/>
    <property type="evidence" value="ECO:0007669"/>
    <property type="project" value="TreeGrafter"/>
</dbReference>
<dbReference type="GO" id="GO:0008519">
    <property type="term" value="F:ammonium channel activity"/>
    <property type="evidence" value="ECO:0007669"/>
    <property type="project" value="InterPro"/>
</dbReference>
<protein>
    <recommendedName>
        <fullName evidence="8">Ammonium transporter</fullName>
    </recommendedName>
</protein>
<keyword evidence="3 8" id="KW-0813">Transport</keyword>
<feature type="transmembrane region" description="Helical" evidence="8">
    <location>
        <begin position="89"/>
        <end position="108"/>
    </location>
</feature>
<dbReference type="InterPro" id="IPR001905">
    <property type="entry name" value="Ammonium_transpt"/>
</dbReference>
<dbReference type="GO" id="GO:0005886">
    <property type="term" value="C:plasma membrane"/>
    <property type="evidence" value="ECO:0007669"/>
    <property type="project" value="UniProtKB-SubCell"/>
</dbReference>
<feature type="transmembrane region" description="Helical" evidence="8">
    <location>
        <begin position="282"/>
        <end position="300"/>
    </location>
</feature>
<feature type="transmembrane region" description="Helical" evidence="8">
    <location>
        <begin position="143"/>
        <end position="162"/>
    </location>
</feature>
<keyword evidence="6 8" id="KW-0472">Membrane</keyword>
<evidence type="ECO:0000256" key="9">
    <source>
        <dbReference type="SAM" id="SignalP"/>
    </source>
</evidence>
<dbReference type="InterPro" id="IPR024041">
    <property type="entry name" value="NH4_transpt_AmtB-like_dom"/>
</dbReference>
<evidence type="ECO:0000256" key="7">
    <source>
        <dbReference type="ARBA" id="ARBA00023177"/>
    </source>
</evidence>
<dbReference type="Pfam" id="PF00909">
    <property type="entry name" value="Ammonium_transp"/>
    <property type="match status" value="1"/>
</dbReference>
<dbReference type="RefSeq" id="WP_136393698.1">
    <property type="nucleotide sequence ID" value="NZ_SSND01000001.1"/>
</dbReference>
<feature type="transmembrane region" description="Helical" evidence="8">
    <location>
        <begin position="47"/>
        <end position="68"/>
    </location>
</feature>
<evidence type="ECO:0000256" key="5">
    <source>
        <dbReference type="ARBA" id="ARBA00022989"/>
    </source>
</evidence>
<keyword evidence="12" id="KW-1185">Reference proteome</keyword>
<keyword evidence="7 8" id="KW-0924">Ammonia transport</keyword>
<feature type="transmembrane region" description="Helical" evidence="8">
    <location>
        <begin position="204"/>
        <end position="224"/>
    </location>
</feature>
<evidence type="ECO:0000256" key="6">
    <source>
        <dbReference type="ARBA" id="ARBA00023136"/>
    </source>
</evidence>
<dbReference type="InterPro" id="IPR019879">
    <property type="entry name" value="Ammonium_transptr_marine"/>
</dbReference>
<dbReference type="OrthoDB" id="9814202at2"/>
<evidence type="ECO:0000313" key="11">
    <source>
        <dbReference type="EMBL" id="THD85324.1"/>
    </source>
</evidence>
<feature type="domain" description="Ammonium transporter AmtB-like" evidence="10">
    <location>
        <begin position="54"/>
        <end position="441"/>
    </location>
</feature>
<dbReference type="AlphaFoldDB" id="A0A4S3MT43"/>
<evidence type="ECO:0000256" key="3">
    <source>
        <dbReference type="ARBA" id="ARBA00022448"/>
    </source>
</evidence>